<dbReference type="OrthoDB" id="1564555at2759"/>
<feature type="compositionally biased region" description="Gly residues" evidence="2">
    <location>
        <begin position="139"/>
        <end position="161"/>
    </location>
</feature>
<dbReference type="GO" id="GO:0051087">
    <property type="term" value="F:protein-folding chaperone binding"/>
    <property type="evidence" value="ECO:0007669"/>
    <property type="project" value="TreeGrafter"/>
</dbReference>
<evidence type="ECO:0000313" key="5">
    <source>
        <dbReference type="Proteomes" id="UP000807342"/>
    </source>
</evidence>
<dbReference type="InterPro" id="IPR008978">
    <property type="entry name" value="HSP20-like_chaperone"/>
</dbReference>
<dbReference type="InterPro" id="IPR007052">
    <property type="entry name" value="CS_dom"/>
</dbReference>
<evidence type="ECO:0000256" key="2">
    <source>
        <dbReference type="SAM" id="MobiDB-lite"/>
    </source>
</evidence>
<proteinExistence type="inferred from homology"/>
<protein>
    <submittedName>
        <fullName evidence="4">HSP20-like chaperone</fullName>
    </submittedName>
</protein>
<dbReference type="AlphaFoldDB" id="A0A9P6CBD3"/>
<feature type="compositionally biased region" description="Acidic residues" evidence="2">
    <location>
        <begin position="120"/>
        <end position="135"/>
    </location>
</feature>
<dbReference type="GO" id="GO:0051879">
    <property type="term" value="F:Hsp90 protein binding"/>
    <property type="evidence" value="ECO:0007669"/>
    <property type="project" value="InterPro"/>
</dbReference>
<sequence>MPTHPEILWAQRSSDVDEAKNIIYLTVNLPDIKKDSMKYTLNPDKLTFQAVSGKDQEHAKDYAFEIEFFGEIDPEKSIPKLSTRAFDIKIQKKDKNAEYWPRLTKTKNHFVKTNFDKWVDEDEQDGNPVEDEFDPSDMGMGGGGPPGMGGGGPFGMGGGPAGMDFEKMMADMQRNQMAAGGSGSAADEEEESDDEGPPPLEDAESSK</sequence>
<feature type="compositionally biased region" description="Acidic residues" evidence="2">
    <location>
        <begin position="186"/>
        <end position="196"/>
    </location>
</feature>
<evidence type="ECO:0000259" key="3">
    <source>
        <dbReference type="PROSITE" id="PS51203"/>
    </source>
</evidence>
<dbReference type="CDD" id="cd06465">
    <property type="entry name" value="p23_hB-ind1_like"/>
    <property type="match status" value="1"/>
</dbReference>
<dbReference type="SUPFAM" id="SSF49764">
    <property type="entry name" value="HSP20-like chaperones"/>
    <property type="match status" value="1"/>
</dbReference>
<dbReference type="EMBL" id="MU151051">
    <property type="protein sequence ID" value="KAF9454958.1"/>
    <property type="molecule type" value="Genomic_DNA"/>
</dbReference>
<name>A0A9P6CBD3_9AGAR</name>
<dbReference type="InterPro" id="IPR045250">
    <property type="entry name" value="p23-like"/>
</dbReference>
<dbReference type="PANTHER" id="PTHR22932">
    <property type="entry name" value="TELOMERASE-BINDING PROTEIN P23 HSP90 CO-CHAPERONE"/>
    <property type="match status" value="1"/>
</dbReference>
<accession>A0A9P6CBD3</accession>
<dbReference type="FunFam" id="2.60.40.790:FF:000013">
    <property type="entry name" value="Very-long-chain (3R)-3-hydroxyacyl-CoA dehydratase"/>
    <property type="match status" value="1"/>
</dbReference>
<dbReference type="Proteomes" id="UP000807342">
    <property type="component" value="Unassembled WGS sequence"/>
</dbReference>
<comment type="similarity">
    <text evidence="1">Belongs to the p23/wos2 family.</text>
</comment>
<dbReference type="PANTHER" id="PTHR22932:SF1">
    <property type="entry name" value="CO-CHAPERONE PROTEIN DAF-41"/>
    <property type="match status" value="1"/>
</dbReference>
<feature type="region of interest" description="Disordered" evidence="2">
    <location>
        <begin position="120"/>
        <end position="207"/>
    </location>
</feature>
<gene>
    <name evidence="4" type="ORF">P691DRAFT_799970</name>
</gene>
<feature type="domain" description="CS" evidence="3">
    <location>
        <begin position="2"/>
        <end position="104"/>
    </location>
</feature>
<evidence type="ECO:0000313" key="4">
    <source>
        <dbReference type="EMBL" id="KAF9454958.1"/>
    </source>
</evidence>
<organism evidence="4 5">
    <name type="scientific">Macrolepiota fuliginosa MF-IS2</name>
    <dbReference type="NCBI Taxonomy" id="1400762"/>
    <lineage>
        <taxon>Eukaryota</taxon>
        <taxon>Fungi</taxon>
        <taxon>Dikarya</taxon>
        <taxon>Basidiomycota</taxon>
        <taxon>Agaricomycotina</taxon>
        <taxon>Agaricomycetes</taxon>
        <taxon>Agaricomycetidae</taxon>
        <taxon>Agaricales</taxon>
        <taxon>Agaricineae</taxon>
        <taxon>Agaricaceae</taxon>
        <taxon>Macrolepiota</taxon>
    </lineage>
</organism>
<keyword evidence="5" id="KW-1185">Reference proteome</keyword>
<evidence type="ECO:0000256" key="1">
    <source>
        <dbReference type="ARBA" id="ARBA00025733"/>
    </source>
</evidence>
<dbReference type="PROSITE" id="PS51203">
    <property type="entry name" value="CS"/>
    <property type="match status" value="1"/>
</dbReference>
<comment type="caution">
    <text evidence="4">The sequence shown here is derived from an EMBL/GenBank/DDBJ whole genome shotgun (WGS) entry which is preliminary data.</text>
</comment>
<dbReference type="GO" id="GO:0051131">
    <property type="term" value="P:chaperone-mediated protein complex assembly"/>
    <property type="evidence" value="ECO:0007669"/>
    <property type="project" value="TreeGrafter"/>
</dbReference>
<reference evidence="4" key="1">
    <citation type="submission" date="2020-11" db="EMBL/GenBank/DDBJ databases">
        <authorList>
            <consortium name="DOE Joint Genome Institute"/>
            <person name="Ahrendt S."/>
            <person name="Riley R."/>
            <person name="Andreopoulos W."/>
            <person name="Labutti K."/>
            <person name="Pangilinan J."/>
            <person name="Ruiz-Duenas F.J."/>
            <person name="Barrasa J.M."/>
            <person name="Sanchez-Garcia M."/>
            <person name="Camarero S."/>
            <person name="Miyauchi S."/>
            <person name="Serrano A."/>
            <person name="Linde D."/>
            <person name="Babiker R."/>
            <person name="Drula E."/>
            <person name="Ayuso-Fernandez I."/>
            <person name="Pacheco R."/>
            <person name="Padilla G."/>
            <person name="Ferreira P."/>
            <person name="Barriuso J."/>
            <person name="Kellner H."/>
            <person name="Castanera R."/>
            <person name="Alfaro M."/>
            <person name="Ramirez L."/>
            <person name="Pisabarro A.G."/>
            <person name="Kuo A."/>
            <person name="Tritt A."/>
            <person name="Lipzen A."/>
            <person name="He G."/>
            <person name="Yan M."/>
            <person name="Ng V."/>
            <person name="Cullen D."/>
            <person name="Martin F."/>
            <person name="Rosso M.-N."/>
            <person name="Henrissat B."/>
            <person name="Hibbett D."/>
            <person name="Martinez A.T."/>
            <person name="Grigoriev I.V."/>
        </authorList>
    </citation>
    <scope>NUCLEOTIDE SEQUENCE</scope>
    <source>
        <strain evidence="4">MF-IS2</strain>
    </source>
</reference>
<dbReference type="GO" id="GO:0006457">
    <property type="term" value="P:protein folding"/>
    <property type="evidence" value="ECO:0007669"/>
    <property type="project" value="TreeGrafter"/>
</dbReference>
<dbReference type="GO" id="GO:0005634">
    <property type="term" value="C:nucleus"/>
    <property type="evidence" value="ECO:0007669"/>
    <property type="project" value="TreeGrafter"/>
</dbReference>
<dbReference type="Gene3D" id="2.60.40.790">
    <property type="match status" value="1"/>
</dbReference>
<dbReference type="GO" id="GO:0005829">
    <property type="term" value="C:cytosol"/>
    <property type="evidence" value="ECO:0007669"/>
    <property type="project" value="TreeGrafter"/>
</dbReference>
<dbReference type="Pfam" id="PF04969">
    <property type="entry name" value="CS"/>
    <property type="match status" value="1"/>
</dbReference>